<dbReference type="PATRIC" id="fig|1291052.5.peg.833"/>
<dbReference type="STRING" id="1291052.FC18_GL000818"/>
<feature type="domain" description="RNase H type-1" evidence="1">
    <location>
        <begin position="1"/>
        <end position="88"/>
    </location>
</feature>
<dbReference type="InterPro" id="IPR012337">
    <property type="entry name" value="RNaseH-like_sf"/>
</dbReference>
<dbReference type="Gene3D" id="3.30.420.10">
    <property type="entry name" value="Ribonuclease H-like superfamily/Ribonuclease H"/>
    <property type="match status" value="1"/>
</dbReference>
<dbReference type="PROSITE" id="PS50879">
    <property type="entry name" value="RNASE_H_1"/>
    <property type="match status" value="1"/>
</dbReference>
<gene>
    <name evidence="2" type="ORF">FC18_GL000818</name>
</gene>
<dbReference type="GO" id="GO:0004523">
    <property type="term" value="F:RNA-DNA hybrid ribonuclease activity"/>
    <property type="evidence" value="ECO:0007669"/>
    <property type="project" value="InterPro"/>
</dbReference>
<dbReference type="SUPFAM" id="SSF53098">
    <property type="entry name" value="Ribonuclease H-like"/>
    <property type="match status" value="1"/>
</dbReference>
<name>A0A0R1ZLX2_9LACO</name>
<reference evidence="2 3" key="1">
    <citation type="journal article" date="2015" name="Genome Announc.">
        <title>Expanding the biotechnology potential of lactobacilli through comparative genomics of 213 strains and associated genera.</title>
        <authorList>
            <person name="Sun Z."/>
            <person name="Harris H.M."/>
            <person name="McCann A."/>
            <person name="Guo C."/>
            <person name="Argimon S."/>
            <person name="Zhang W."/>
            <person name="Yang X."/>
            <person name="Jeffery I.B."/>
            <person name="Cooney J.C."/>
            <person name="Kagawa T.F."/>
            <person name="Liu W."/>
            <person name="Song Y."/>
            <person name="Salvetti E."/>
            <person name="Wrobel A."/>
            <person name="Rasinkangas P."/>
            <person name="Parkhill J."/>
            <person name="Rea M.C."/>
            <person name="O'Sullivan O."/>
            <person name="Ritari J."/>
            <person name="Douillard F.P."/>
            <person name="Paul Ross R."/>
            <person name="Yang R."/>
            <person name="Briner A.E."/>
            <person name="Felis G.E."/>
            <person name="de Vos W.M."/>
            <person name="Barrangou R."/>
            <person name="Klaenhammer T.R."/>
            <person name="Caufield P.W."/>
            <person name="Cui Y."/>
            <person name="Zhang H."/>
            <person name="O'Toole P.W."/>
        </authorList>
    </citation>
    <scope>NUCLEOTIDE SEQUENCE [LARGE SCALE GENOMIC DNA]</scope>
    <source>
        <strain evidence="2 3">DSM 20505</strain>
    </source>
</reference>
<dbReference type="GO" id="GO:0003676">
    <property type="term" value="F:nucleic acid binding"/>
    <property type="evidence" value="ECO:0007669"/>
    <property type="project" value="InterPro"/>
</dbReference>
<proteinExistence type="predicted"/>
<dbReference type="InterPro" id="IPR002156">
    <property type="entry name" value="RNaseH_domain"/>
</dbReference>
<comment type="caution">
    <text evidence="2">The sequence shown here is derived from an EMBL/GenBank/DDBJ whole genome shotgun (WGS) entry which is preliminary data.</text>
</comment>
<organism evidence="2 3">
    <name type="scientific">Lacticaseibacillus sharpeae JCM 1186 = DSM 20505</name>
    <dbReference type="NCBI Taxonomy" id="1291052"/>
    <lineage>
        <taxon>Bacteria</taxon>
        <taxon>Bacillati</taxon>
        <taxon>Bacillota</taxon>
        <taxon>Bacilli</taxon>
        <taxon>Lactobacillales</taxon>
        <taxon>Lactobacillaceae</taxon>
        <taxon>Lacticaseibacillus</taxon>
    </lineage>
</organism>
<accession>A0A0R1ZLX2</accession>
<evidence type="ECO:0000259" key="1">
    <source>
        <dbReference type="PROSITE" id="PS50879"/>
    </source>
</evidence>
<sequence>MTNHEAEFVAAIHGFNELVHAGLAGQNVQLISDSELVIDALNKGYTKHYGALYAELVQAAAPFPLVIPTWQNEKQNHRAHQLALRGLHAKRAD</sequence>
<evidence type="ECO:0000313" key="2">
    <source>
        <dbReference type="EMBL" id="KRM56032.1"/>
    </source>
</evidence>
<protein>
    <recommendedName>
        <fullName evidence="1">RNase H type-1 domain-containing protein</fullName>
    </recommendedName>
</protein>
<dbReference type="Proteomes" id="UP000051679">
    <property type="component" value="Unassembled WGS sequence"/>
</dbReference>
<dbReference type="Pfam" id="PF13456">
    <property type="entry name" value="RVT_3"/>
    <property type="match status" value="1"/>
</dbReference>
<keyword evidence="3" id="KW-1185">Reference proteome</keyword>
<evidence type="ECO:0000313" key="3">
    <source>
        <dbReference type="Proteomes" id="UP000051679"/>
    </source>
</evidence>
<dbReference type="InterPro" id="IPR036397">
    <property type="entry name" value="RNaseH_sf"/>
</dbReference>
<dbReference type="AlphaFoldDB" id="A0A0R1ZLX2"/>
<dbReference type="EMBL" id="AYYO01000010">
    <property type="protein sequence ID" value="KRM56032.1"/>
    <property type="molecule type" value="Genomic_DNA"/>
</dbReference>